<organism evidence="2 3">
    <name type="scientific">Massilia aurea</name>
    <dbReference type="NCBI Taxonomy" id="373040"/>
    <lineage>
        <taxon>Bacteria</taxon>
        <taxon>Pseudomonadati</taxon>
        <taxon>Pseudomonadota</taxon>
        <taxon>Betaproteobacteria</taxon>
        <taxon>Burkholderiales</taxon>
        <taxon>Oxalobacteraceae</taxon>
        <taxon>Telluria group</taxon>
        <taxon>Massilia</taxon>
    </lineage>
</organism>
<evidence type="ECO:0000256" key="1">
    <source>
        <dbReference type="SAM" id="MobiDB-lite"/>
    </source>
</evidence>
<evidence type="ECO:0000313" key="3">
    <source>
        <dbReference type="Proteomes" id="UP000540787"/>
    </source>
</evidence>
<name>A0A7X0CFW6_9BURK</name>
<protein>
    <submittedName>
        <fullName evidence="2">Plasmid stabilization system protein ParE</fullName>
    </submittedName>
</protein>
<keyword evidence="3" id="KW-1185">Reference proteome</keyword>
<accession>A0A7X0CFW6</accession>
<comment type="caution">
    <text evidence="2">The sequence shown here is derived from an EMBL/GenBank/DDBJ whole genome shotgun (WGS) entry which is preliminary data.</text>
</comment>
<gene>
    <name evidence="2" type="ORF">HD842_003867</name>
</gene>
<dbReference type="Proteomes" id="UP000540787">
    <property type="component" value="Unassembled WGS sequence"/>
</dbReference>
<evidence type="ECO:0000313" key="2">
    <source>
        <dbReference type="EMBL" id="MBB6135700.1"/>
    </source>
</evidence>
<sequence length="52" mass="5879">MPQGDKSSYTDKQKRQVKHIEEGYEKKGVGKKEAERRAWATENKVSGGGKKN</sequence>
<proteinExistence type="predicted"/>
<feature type="compositionally biased region" description="Basic and acidic residues" evidence="1">
    <location>
        <begin position="8"/>
        <end position="39"/>
    </location>
</feature>
<dbReference type="RefSeq" id="WP_183556350.1">
    <property type="nucleotide sequence ID" value="NZ_JACHBX010000004.1"/>
</dbReference>
<dbReference type="AlphaFoldDB" id="A0A7X0CFW6"/>
<feature type="region of interest" description="Disordered" evidence="1">
    <location>
        <begin position="1"/>
        <end position="52"/>
    </location>
</feature>
<reference evidence="2 3" key="1">
    <citation type="submission" date="2020-08" db="EMBL/GenBank/DDBJ databases">
        <title>The Agave Microbiome: Exploring the role of microbial communities in plant adaptations to desert environments.</title>
        <authorList>
            <person name="Partida-Martinez L.P."/>
        </authorList>
    </citation>
    <scope>NUCLEOTIDE SEQUENCE [LARGE SCALE GENOMIC DNA]</scope>
    <source>
        <strain evidence="2 3">AT3.2</strain>
    </source>
</reference>
<dbReference type="EMBL" id="JACHBX010000004">
    <property type="protein sequence ID" value="MBB6135700.1"/>
    <property type="molecule type" value="Genomic_DNA"/>
</dbReference>